<evidence type="ECO:0000256" key="1">
    <source>
        <dbReference type="SAM" id="Phobius"/>
    </source>
</evidence>
<dbReference type="RefSeq" id="WP_005212939.1">
    <property type="nucleotide sequence ID" value="NZ_KB291635.1"/>
</dbReference>
<dbReference type="AlphaFoldDB" id="L1QHQ9"/>
<dbReference type="EMBL" id="AMEZ01000043">
    <property type="protein sequence ID" value="EKY27127.1"/>
    <property type="molecule type" value="Genomic_DNA"/>
</dbReference>
<protein>
    <recommendedName>
        <fullName evidence="4">Glycine zipper family protein</fullName>
    </recommendedName>
</protein>
<comment type="caution">
    <text evidence="2">The sequence shown here is derived from an EMBL/GenBank/DDBJ whole genome shotgun (WGS) entry which is preliminary data.</text>
</comment>
<feature type="transmembrane region" description="Helical" evidence="1">
    <location>
        <begin position="39"/>
        <end position="57"/>
    </location>
</feature>
<dbReference type="eggNOG" id="ENOG50324ZX">
    <property type="taxonomic scope" value="Bacteria"/>
</dbReference>
<dbReference type="Proteomes" id="UP000010420">
    <property type="component" value="Unassembled WGS sequence"/>
</dbReference>
<keyword evidence="1" id="KW-1133">Transmembrane helix</keyword>
<accession>L1QHQ9</accession>
<dbReference type="HOGENOM" id="CLU_201035_0_0_9"/>
<dbReference type="PATRIC" id="fig|545697.3.peg.1514"/>
<name>L1QHQ9_9CLOT</name>
<keyword evidence="1" id="KW-0472">Membrane</keyword>
<evidence type="ECO:0000313" key="3">
    <source>
        <dbReference type="Proteomes" id="UP000010420"/>
    </source>
</evidence>
<keyword evidence="1" id="KW-0812">Transmembrane</keyword>
<organism evidence="2 3">
    <name type="scientific">Clostridium celatum DSM 1785</name>
    <dbReference type="NCBI Taxonomy" id="545697"/>
    <lineage>
        <taxon>Bacteria</taxon>
        <taxon>Bacillati</taxon>
        <taxon>Bacillota</taxon>
        <taxon>Clostridia</taxon>
        <taxon>Eubacteriales</taxon>
        <taxon>Clostridiaceae</taxon>
        <taxon>Clostridium</taxon>
    </lineage>
</organism>
<evidence type="ECO:0008006" key="4">
    <source>
        <dbReference type="Google" id="ProtNLM"/>
    </source>
</evidence>
<proteinExistence type="predicted"/>
<evidence type="ECO:0000313" key="2">
    <source>
        <dbReference type="EMBL" id="EKY27127.1"/>
    </source>
</evidence>
<sequence>MLEKLILSDKDYDYLTKGIAIGVILGVIVGTIIENIVLGFSAGGVFGIIIAFIYSSYKKINKHIDKL</sequence>
<gene>
    <name evidence="2" type="ORF">HMPREF0216_01537</name>
</gene>
<keyword evidence="3" id="KW-1185">Reference proteome</keyword>
<reference evidence="2 3" key="1">
    <citation type="submission" date="2012-05" db="EMBL/GenBank/DDBJ databases">
        <authorList>
            <person name="Weinstock G."/>
            <person name="Sodergren E."/>
            <person name="Lobos E.A."/>
            <person name="Fulton L."/>
            <person name="Fulton R."/>
            <person name="Courtney L."/>
            <person name="Fronick C."/>
            <person name="O'Laughlin M."/>
            <person name="Godfrey J."/>
            <person name="Wilson R.M."/>
            <person name="Miner T."/>
            <person name="Farmer C."/>
            <person name="Delehaunty K."/>
            <person name="Cordes M."/>
            <person name="Minx P."/>
            <person name="Tomlinson C."/>
            <person name="Chen J."/>
            <person name="Wollam A."/>
            <person name="Pepin K.H."/>
            <person name="Bhonagiri V."/>
            <person name="Zhang X."/>
            <person name="Suruliraj S."/>
            <person name="Warren W."/>
            <person name="Mitreva M."/>
            <person name="Mardis E.R."/>
            <person name="Wilson R.K."/>
        </authorList>
    </citation>
    <scope>NUCLEOTIDE SEQUENCE [LARGE SCALE GENOMIC DNA]</scope>
    <source>
        <strain evidence="2 3">DSM 1785</strain>
    </source>
</reference>